<keyword evidence="7 11" id="KW-0472">Membrane</keyword>
<dbReference type="EMBL" id="RSCE01000002">
    <property type="protein sequence ID" value="RSH86360.1"/>
    <property type="molecule type" value="Genomic_DNA"/>
</dbReference>
<dbReference type="PRINTS" id="PR00783">
    <property type="entry name" value="MINTRINSICP"/>
</dbReference>
<feature type="transmembrane region" description="Helical" evidence="11">
    <location>
        <begin position="272"/>
        <end position="292"/>
    </location>
</feature>
<name>A0A427Y5K9_9TREE</name>
<dbReference type="PRINTS" id="PR02019">
    <property type="entry name" value="AQUAPORIN7"/>
</dbReference>
<dbReference type="InterPro" id="IPR022357">
    <property type="entry name" value="MIP_CS"/>
</dbReference>
<evidence type="ECO:0000256" key="9">
    <source>
        <dbReference type="RuleBase" id="RU000477"/>
    </source>
</evidence>
<keyword evidence="13" id="KW-1185">Reference proteome</keyword>
<dbReference type="InterPro" id="IPR000425">
    <property type="entry name" value="MIP"/>
</dbReference>
<proteinExistence type="inferred from homology"/>
<dbReference type="OrthoDB" id="3222at2759"/>
<evidence type="ECO:0000256" key="7">
    <source>
        <dbReference type="ARBA" id="ARBA00023136"/>
    </source>
</evidence>
<reference evidence="12 13" key="1">
    <citation type="submission" date="2018-11" db="EMBL/GenBank/DDBJ databases">
        <title>Genome sequence of Apiotrichum porosum DSM 27194.</title>
        <authorList>
            <person name="Aliyu H."/>
            <person name="Gorte O."/>
            <person name="Ochsenreither K."/>
        </authorList>
    </citation>
    <scope>NUCLEOTIDE SEQUENCE [LARGE SCALE GENOMIC DNA]</scope>
    <source>
        <strain evidence="12 13">DSM 27194</strain>
    </source>
</reference>
<organism evidence="12 13">
    <name type="scientific">Apiotrichum porosum</name>
    <dbReference type="NCBI Taxonomy" id="105984"/>
    <lineage>
        <taxon>Eukaryota</taxon>
        <taxon>Fungi</taxon>
        <taxon>Dikarya</taxon>
        <taxon>Basidiomycota</taxon>
        <taxon>Agaricomycotina</taxon>
        <taxon>Tremellomycetes</taxon>
        <taxon>Trichosporonales</taxon>
        <taxon>Trichosporonaceae</taxon>
        <taxon>Apiotrichum</taxon>
    </lineage>
</organism>
<evidence type="ECO:0000256" key="3">
    <source>
        <dbReference type="ARBA" id="ARBA00022448"/>
    </source>
</evidence>
<comment type="similarity">
    <text evidence="2 9">Belongs to the MIP/aquaporin (TC 1.A.8) family.</text>
</comment>
<feature type="region of interest" description="Disordered" evidence="10">
    <location>
        <begin position="380"/>
        <end position="399"/>
    </location>
</feature>
<evidence type="ECO:0000256" key="4">
    <source>
        <dbReference type="ARBA" id="ARBA00022692"/>
    </source>
</evidence>
<dbReference type="PROSITE" id="PS00221">
    <property type="entry name" value="MIP"/>
    <property type="match status" value="1"/>
</dbReference>
<dbReference type="STRING" id="105984.A0A427Y5K9"/>
<evidence type="ECO:0000256" key="11">
    <source>
        <dbReference type="SAM" id="Phobius"/>
    </source>
</evidence>
<keyword evidence="6 11" id="KW-1133">Transmembrane helix</keyword>
<feature type="transmembrane region" description="Helical" evidence="11">
    <location>
        <begin position="344"/>
        <end position="369"/>
    </location>
</feature>
<dbReference type="RefSeq" id="XP_028479145.1">
    <property type="nucleotide sequence ID" value="XM_028620173.1"/>
</dbReference>
<keyword evidence="4 9" id="KW-0812">Transmembrane</keyword>
<dbReference type="GO" id="GO:0015254">
    <property type="term" value="F:glycerol channel activity"/>
    <property type="evidence" value="ECO:0007669"/>
    <property type="project" value="TreeGrafter"/>
</dbReference>
<gene>
    <name evidence="12" type="primary">FPS1</name>
    <name evidence="12" type="ORF">EHS24_004609</name>
</gene>
<evidence type="ECO:0000256" key="8">
    <source>
        <dbReference type="ARBA" id="ARBA00034651"/>
    </source>
</evidence>
<dbReference type="GO" id="GO:0005886">
    <property type="term" value="C:plasma membrane"/>
    <property type="evidence" value="ECO:0007669"/>
    <property type="project" value="TreeGrafter"/>
</dbReference>
<dbReference type="Pfam" id="PF00230">
    <property type="entry name" value="MIP"/>
    <property type="match status" value="1"/>
</dbReference>
<dbReference type="AlphaFoldDB" id="A0A427Y5K9"/>
<evidence type="ECO:0000256" key="6">
    <source>
        <dbReference type="ARBA" id="ARBA00022989"/>
    </source>
</evidence>
<comment type="catalytic activity">
    <reaction evidence="8">
        <text>H2O(in) = H2O(out)</text>
        <dbReference type="Rhea" id="RHEA:29667"/>
        <dbReference type="ChEBI" id="CHEBI:15377"/>
    </reaction>
</comment>
<evidence type="ECO:0000256" key="1">
    <source>
        <dbReference type="ARBA" id="ARBA00004141"/>
    </source>
</evidence>
<dbReference type="GO" id="GO:0015250">
    <property type="term" value="F:water channel activity"/>
    <property type="evidence" value="ECO:0007669"/>
    <property type="project" value="TreeGrafter"/>
</dbReference>
<dbReference type="SUPFAM" id="SSF81338">
    <property type="entry name" value="Aquaporin-like"/>
    <property type="match status" value="1"/>
</dbReference>
<comment type="subcellular location">
    <subcellularLocation>
        <location evidence="1">Membrane</location>
        <topology evidence="1">Multi-pass membrane protein</topology>
    </subcellularLocation>
</comment>
<evidence type="ECO:0000256" key="5">
    <source>
        <dbReference type="ARBA" id="ARBA00022737"/>
    </source>
</evidence>
<sequence length="399" mass="43510">MSFHDENHFGNVGNGITVDHEKEHLEHMEQDPKLFGPGYSAHESNIRYLLVTPEMVDAMRQGRAPNTHLLSPSVGKVELFNGDLPSPDAMHDKFAIQHVEHHGTHDSDIDTASVDPPSPVPYLVNPLSRFRHQYKEYLGEFIGTMVLIIFGNGVNCQVVLSNLTQGSYLSISFGWGIGVMFGVYACGGVSGAHINPAVTITLALFRGFPWRKVPGYALAQILGACVGSALIQGNYHALLNQFEGGYNLRTYGLDTSTGALFFTAAKPYMSNIGAFCSELFATAVLLALIFAIGDQNNNPVPSVVVKLTPEQTAYCLNPARDLGPRIACAMFGYPKEIWTTRHCYWIYVPIIATICGGILGGFVYDAFIFQGKESPLNKPWGRSKKQIEGGGNIDAAHNA</sequence>
<dbReference type="PANTHER" id="PTHR43829:SF9">
    <property type="entry name" value="AQUAPORIN-9"/>
    <property type="match status" value="1"/>
</dbReference>
<evidence type="ECO:0000313" key="13">
    <source>
        <dbReference type="Proteomes" id="UP000279236"/>
    </source>
</evidence>
<evidence type="ECO:0000256" key="2">
    <source>
        <dbReference type="ARBA" id="ARBA00006175"/>
    </source>
</evidence>
<protein>
    <submittedName>
        <fullName evidence="12">Glycerol channel</fullName>
    </submittedName>
</protein>
<keyword evidence="5" id="KW-0677">Repeat</keyword>
<dbReference type="GeneID" id="39589152"/>
<evidence type="ECO:0000256" key="10">
    <source>
        <dbReference type="SAM" id="MobiDB-lite"/>
    </source>
</evidence>
<dbReference type="InterPro" id="IPR023271">
    <property type="entry name" value="Aquaporin-like"/>
</dbReference>
<comment type="caution">
    <text evidence="12">The sequence shown here is derived from an EMBL/GenBank/DDBJ whole genome shotgun (WGS) entry which is preliminary data.</text>
</comment>
<dbReference type="InterPro" id="IPR050363">
    <property type="entry name" value="MIP/Aquaporin"/>
</dbReference>
<dbReference type="PANTHER" id="PTHR43829">
    <property type="entry name" value="AQUAPORIN OR AQUAGLYCEROPORIN RELATED"/>
    <property type="match status" value="1"/>
</dbReference>
<dbReference type="Gene3D" id="1.20.1080.10">
    <property type="entry name" value="Glycerol uptake facilitator protein"/>
    <property type="match status" value="1"/>
</dbReference>
<evidence type="ECO:0000313" key="12">
    <source>
        <dbReference type="EMBL" id="RSH86360.1"/>
    </source>
</evidence>
<feature type="transmembrane region" description="Helical" evidence="11">
    <location>
        <begin position="137"/>
        <end position="160"/>
    </location>
</feature>
<dbReference type="Proteomes" id="UP000279236">
    <property type="component" value="Unassembled WGS sequence"/>
</dbReference>
<accession>A0A427Y5K9</accession>
<feature type="transmembrane region" description="Helical" evidence="11">
    <location>
        <begin position="166"/>
        <end position="186"/>
    </location>
</feature>
<keyword evidence="3 9" id="KW-0813">Transport</keyword>
<dbReference type="CDD" id="cd00333">
    <property type="entry name" value="MIP"/>
    <property type="match status" value="1"/>
</dbReference>